<keyword evidence="6 14" id="KW-0274">FAD</keyword>
<organism evidence="17 18">
    <name type="scientific">Oecophyllibacter saccharovorans</name>
    <dbReference type="NCBI Taxonomy" id="2558360"/>
    <lineage>
        <taxon>Bacteria</taxon>
        <taxon>Pseudomonadati</taxon>
        <taxon>Pseudomonadota</taxon>
        <taxon>Alphaproteobacteria</taxon>
        <taxon>Acetobacterales</taxon>
        <taxon>Acetobacteraceae</taxon>
        <taxon>Oecophyllibacter</taxon>
    </lineage>
</organism>
<sequence length="540" mass="59971">MAYDVVIVGGGPAGLSAAIRLKQLDPERSVCLIEKGSEIGAQIVSGAVIEPRALNELLPDWKERGAPLNTPVTEEKLLYLTPTKAFPIPALHLFMPAMDNRGNYVISLGDFCRWLAEQAEALGVEIYPGFAGAHLHVNQEGRVEGVVTGDMGVGRDGKPRSDFAPGMLLRGRQVILSEGARGSLSGEAMSRFFLREGVDPQTYGLGIKEVWEIPKENHRPGFVQHSFGWPMDNHTYGGAFLYHFGENLVSYGFVTALDYQNPWLSPFEEMQRTKLHSAFRPHFEGGRRLTYGARVITEGGLQSLPRLSFPGGVLTGDSAGFLNMPKIKGTHTAMKSGMLAAEAVHEALEQNAFEATSYQTRVQESWLWSELYTARNIRPSFSKWGMMGGALYSGVDSLLFRGHAPWTLHHHRPDCDTLRHADHCRKPDYPKPDNTLTFDRPSSLYLSNISYDENQPCHLKLRDQHLWASVNERLYAAPETRYCPAGVYEVETSGEDERPKLRINAQNCLQCKSCDIKDPAQDIHWTVPEGGSGPNYPSGM</sequence>
<dbReference type="SUPFAM" id="SSF54862">
    <property type="entry name" value="4Fe-4S ferredoxins"/>
    <property type="match status" value="1"/>
</dbReference>
<evidence type="ECO:0000256" key="11">
    <source>
        <dbReference type="ARBA" id="ARBA00023014"/>
    </source>
</evidence>
<dbReference type="InterPro" id="IPR040156">
    <property type="entry name" value="ETF-QO"/>
</dbReference>
<dbReference type="Gene3D" id="3.30.9.90">
    <property type="match status" value="1"/>
</dbReference>
<name>A0A506USC0_9PROT</name>
<evidence type="ECO:0000259" key="16">
    <source>
        <dbReference type="Pfam" id="PF21162"/>
    </source>
</evidence>
<gene>
    <name evidence="17" type="ORF">E3202_04020</name>
</gene>
<comment type="cofactor">
    <cofactor evidence="14">
        <name>[4Fe-4S] cluster</name>
        <dbReference type="ChEBI" id="CHEBI:49883"/>
    </cofactor>
    <text evidence="14">Binds 1 [4Fe-4S] cluster.</text>
</comment>
<evidence type="ECO:0000256" key="4">
    <source>
        <dbReference type="ARBA" id="ARBA00022630"/>
    </source>
</evidence>
<dbReference type="InterPro" id="IPR007859">
    <property type="entry name" value="ETF-QO/FixX_C"/>
</dbReference>
<comment type="subcellular location">
    <subcellularLocation>
        <location evidence="2">Membrane</location>
    </subcellularLocation>
</comment>
<dbReference type="RefSeq" id="WP_165600530.1">
    <property type="nucleotide sequence ID" value="NZ_SORZ01000001.1"/>
</dbReference>
<evidence type="ECO:0000313" key="17">
    <source>
        <dbReference type="EMBL" id="TPW36228.1"/>
    </source>
</evidence>
<evidence type="ECO:0000256" key="7">
    <source>
        <dbReference type="ARBA" id="ARBA00022946"/>
    </source>
</evidence>
<dbReference type="GO" id="GO:0051539">
    <property type="term" value="F:4 iron, 4 sulfur cluster binding"/>
    <property type="evidence" value="ECO:0007669"/>
    <property type="project" value="UniProtKB-UniRule"/>
</dbReference>
<evidence type="ECO:0000256" key="1">
    <source>
        <dbReference type="ARBA" id="ARBA00001974"/>
    </source>
</evidence>
<comment type="cofactor">
    <cofactor evidence="1 14">
        <name>FAD</name>
        <dbReference type="ChEBI" id="CHEBI:57692"/>
    </cofactor>
</comment>
<evidence type="ECO:0000256" key="10">
    <source>
        <dbReference type="ARBA" id="ARBA00023004"/>
    </source>
</evidence>
<comment type="caution">
    <text evidence="17">The sequence shown here is derived from an EMBL/GenBank/DDBJ whole genome shotgun (WGS) entry which is preliminary data.</text>
</comment>
<evidence type="ECO:0000256" key="6">
    <source>
        <dbReference type="ARBA" id="ARBA00022827"/>
    </source>
</evidence>
<keyword evidence="18" id="KW-1185">Reference proteome</keyword>
<evidence type="ECO:0000256" key="5">
    <source>
        <dbReference type="ARBA" id="ARBA00022723"/>
    </source>
</evidence>
<comment type="catalytic activity">
    <reaction evidence="14">
        <text>a ubiquinone + reduced [electron-transfer flavoprotein] = a ubiquinol + oxidized [electron-transfer flavoprotein] + H(+)</text>
        <dbReference type="Rhea" id="RHEA:24052"/>
        <dbReference type="Rhea" id="RHEA-COMP:9565"/>
        <dbReference type="Rhea" id="RHEA-COMP:9566"/>
        <dbReference type="Rhea" id="RHEA-COMP:10685"/>
        <dbReference type="Rhea" id="RHEA-COMP:10686"/>
        <dbReference type="ChEBI" id="CHEBI:15378"/>
        <dbReference type="ChEBI" id="CHEBI:16389"/>
        <dbReference type="ChEBI" id="CHEBI:17976"/>
        <dbReference type="ChEBI" id="CHEBI:57692"/>
        <dbReference type="ChEBI" id="CHEBI:58307"/>
        <dbReference type="EC" id="1.5.5.1"/>
    </reaction>
</comment>
<dbReference type="GO" id="GO:0016020">
    <property type="term" value="C:membrane"/>
    <property type="evidence" value="ECO:0007669"/>
    <property type="project" value="UniProtKB-SubCell"/>
</dbReference>
<dbReference type="Proteomes" id="UP000315037">
    <property type="component" value="Unassembled WGS sequence"/>
</dbReference>
<dbReference type="InterPro" id="IPR049398">
    <property type="entry name" value="ETF-QO/FixC_UQ-bd"/>
</dbReference>
<keyword evidence="12 14" id="KW-0830">Ubiquinone</keyword>
<comment type="function">
    <text evidence="14">Accepts electrons from ETF and reduces ubiquinone.</text>
</comment>
<evidence type="ECO:0000256" key="9">
    <source>
        <dbReference type="ARBA" id="ARBA00023002"/>
    </source>
</evidence>
<evidence type="ECO:0000256" key="3">
    <source>
        <dbReference type="ARBA" id="ARBA00022448"/>
    </source>
</evidence>
<evidence type="ECO:0000256" key="14">
    <source>
        <dbReference type="RuleBase" id="RU366068"/>
    </source>
</evidence>
<dbReference type="InterPro" id="IPR036188">
    <property type="entry name" value="FAD/NAD-bd_sf"/>
</dbReference>
<keyword evidence="8 14" id="KW-0249">Electron transport</keyword>
<dbReference type="EC" id="1.5.5.1" evidence="14"/>
<keyword evidence="10 14" id="KW-0408">Iron</keyword>
<dbReference type="AlphaFoldDB" id="A0A506USC0"/>
<keyword evidence="5 14" id="KW-0479">Metal-binding</keyword>
<evidence type="ECO:0000256" key="2">
    <source>
        <dbReference type="ARBA" id="ARBA00004370"/>
    </source>
</evidence>
<dbReference type="SUPFAM" id="SSF51905">
    <property type="entry name" value="FAD/NAD(P)-binding domain"/>
    <property type="match status" value="1"/>
</dbReference>
<dbReference type="Gene3D" id="3.30.70.20">
    <property type="match status" value="1"/>
</dbReference>
<accession>A0A506USC0</accession>
<evidence type="ECO:0000256" key="13">
    <source>
        <dbReference type="ARBA" id="ARBA00023136"/>
    </source>
</evidence>
<feature type="domain" description="ETF-QO/FixC ubiquinone-binding" evidence="16">
    <location>
        <begin position="203"/>
        <end position="296"/>
    </location>
</feature>
<dbReference type="GO" id="GO:0046872">
    <property type="term" value="F:metal ion binding"/>
    <property type="evidence" value="ECO:0007669"/>
    <property type="project" value="UniProtKB-KW"/>
</dbReference>
<dbReference type="PANTHER" id="PTHR10617:SF107">
    <property type="entry name" value="ELECTRON TRANSFER FLAVOPROTEIN-UBIQUINONE OXIDOREDUCTASE, MITOCHONDRIAL"/>
    <property type="match status" value="1"/>
</dbReference>
<dbReference type="FunFam" id="3.30.70.20:FF:000015">
    <property type="entry name" value="Electron transfer flavoprotein-ubiquinone oxidoreductase"/>
    <property type="match status" value="1"/>
</dbReference>
<protein>
    <recommendedName>
        <fullName evidence="14">Electron transfer flavoprotein-ubiquinone oxidoreductase</fullName>
        <shortName evidence="14">ETF-QO</shortName>
        <ecNumber evidence="14">1.5.5.1</ecNumber>
    </recommendedName>
</protein>
<evidence type="ECO:0000256" key="8">
    <source>
        <dbReference type="ARBA" id="ARBA00022982"/>
    </source>
</evidence>
<keyword evidence="9 14" id="KW-0560">Oxidoreductase</keyword>
<keyword evidence="11 14" id="KW-0411">Iron-sulfur</keyword>
<dbReference type="PANTHER" id="PTHR10617">
    <property type="entry name" value="ELECTRON TRANSFER FLAVOPROTEIN-UBIQUINONE OXIDOREDUCTASE"/>
    <property type="match status" value="1"/>
</dbReference>
<reference evidence="17 18" key="1">
    <citation type="submission" date="2019-03" db="EMBL/GenBank/DDBJ databases">
        <title>The complete genome sequence of Neokomagataea sp. Jb2 NBRC113641.</title>
        <authorList>
            <person name="Chua K.-O."/>
            <person name="Chan K.-G."/>
            <person name="See-Too W.-S."/>
        </authorList>
    </citation>
    <scope>NUCLEOTIDE SEQUENCE [LARGE SCALE GENOMIC DNA]</scope>
    <source>
        <strain evidence="17 18">Jb2</strain>
    </source>
</reference>
<dbReference type="Pfam" id="PF13450">
    <property type="entry name" value="NAD_binding_8"/>
    <property type="match status" value="1"/>
</dbReference>
<keyword evidence="3 14" id="KW-0813">Transport</keyword>
<keyword evidence="13" id="KW-0472">Membrane</keyword>
<evidence type="ECO:0000256" key="12">
    <source>
        <dbReference type="ARBA" id="ARBA00023075"/>
    </source>
</evidence>
<dbReference type="Pfam" id="PF05187">
    <property type="entry name" value="Fer4_ETF_QO"/>
    <property type="match status" value="1"/>
</dbReference>
<proteinExistence type="predicted"/>
<feature type="domain" description="ETF-QO/FixX C-terminal" evidence="15">
    <location>
        <begin position="435"/>
        <end position="536"/>
    </location>
</feature>
<dbReference type="Pfam" id="PF21162">
    <property type="entry name" value="ETFQO_UQ-bd"/>
    <property type="match status" value="1"/>
</dbReference>
<keyword evidence="4 14" id="KW-0285">Flavoprotein</keyword>
<dbReference type="Gene3D" id="3.50.50.60">
    <property type="entry name" value="FAD/NAD(P)-binding domain"/>
    <property type="match status" value="1"/>
</dbReference>
<evidence type="ECO:0000259" key="15">
    <source>
        <dbReference type="Pfam" id="PF05187"/>
    </source>
</evidence>
<dbReference type="EMBL" id="SORZ01000001">
    <property type="protein sequence ID" value="TPW36228.1"/>
    <property type="molecule type" value="Genomic_DNA"/>
</dbReference>
<dbReference type="GO" id="GO:0004174">
    <property type="term" value="F:electron-transferring-flavoprotein dehydrogenase activity"/>
    <property type="evidence" value="ECO:0007669"/>
    <property type="project" value="UniProtKB-UniRule"/>
</dbReference>
<evidence type="ECO:0000313" key="18">
    <source>
        <dbReference type="Proteomes" id="UP000315037"/>
    </source>
</evidence>
<keyword evidence="7" id="KW-0809">Transit peptide</keyword>
<dbReference type="SUPFAM" id="SSF54373">
    <property type="entry name" value="FAD-linked reductases, C-terminal domain"/>
    <property type="match status" value="1"/>
</dbReference>